<comment type="caution">
    <text evidence="7">The sequence shown here is derived from an EMBL/GenBank/DDBJ whole genome shotgun (WGS) entry which is preliminary data.</text>
</comment>
<dbReference type="Pfam" id="PF09160">
    <property type="entry name" value="FimH_man-bind"/>
    <property type="match status" value="1"/>
</dbReference>
<feature type="chain" id="PRO_5020307354" evidence="4">
    <location>
        <begin position="30"/>
        <end position="309"/>
    </location>
</feature>
<evidence type="ECO:0000259" key="5">
    <source>
        <dbReference type="Pfam" id="PF00419"/>
    </source>
</evidence>
<protein>
    <submittedName>
        <fullName evidence="7">Minor fimbrial subunit</fullName>
    </submittedName>
</protein>
<feature type="domain" description="FimH mannose-binding" evidence="6">
    <location>
        <begin position="32"/>
        <end position="177"/>
    </location>
</feature>
<dbReference type="PANTHER" id="PTHR33420">
    <property type="entry name" value="FIMBRIAL SUBUNIT ELFA-RELATED"/>
    <property type="match status" value="1"/>
</dbReference>
<proteinExistence type="inferred from homology"/>
<evidence type="ECO:0000259" key="6">
    <source>
        <dbReference type="Pfam" id="PF09160"/>
    </source>
</evidence>
<dbReference type="AlphaFoldDB" id="A0A4R3VKK9"/>
<keyword evidence="8" id="KW-1185">Reference proteome</keyword>
<evidence type="ECO:0000256" key="1">
    <source>
        <dbReference type="ARBA" id="ARBA00004561"/>
    </source>
</evidence>
<gene>
    <name evidence="7" type="ORF">EDC54_10942</name>
</gene>
<evidence type="ECO:0000256" key="4">
    <source>
        <dbReference type="SAM" id="SignalP"/>
    </source>
</evidence>
<reference evidence="7 8" key="1">
    <citation type="submission" date="2019-03" db="EMBL/GenBank/DDBJ databases">
        <title>Genomic Encyclopedia of Type Strains, Phase IV (KMG-IV): sequencing the most valuable type-strain genomes for metagenomic binning, comparative biology and taxonomic classification.</title>
        <authorList>
            <person name="Goeker M."/>
        </authorList>
    </citation>
    <scope>NUCLEOTIDE SEQUENCE [LARGE SCALE GENOMIC DNA]</scope>
    <source>
        <strain evidence="7 8">DSM 16730</strain>
    </source>
</reference>
<evidence type="ECO:0000256" key="3">
    <source>
        <dbReference type="ARBA" id="ARBA00023263"/>
    </source>
</evidence>
<comment type="similarity">
    <text evidence="2">Belongs to the fimbrial protein family.</text>
</comment>
<sequence>MMRLFIMRRLFQLLTSIFLAVLGASNAFAFTCILPETGQNIGSGTANVYVSLTPAIGVGQNLVVDLSNSIRCKNDSTGGVDVDHLNLTSGSAYGGALISFNGSLYWAGSTYPFPLNSNTHTYNVTHTAYQGLPLRMYLTATGAAGGVVINSGELIAVLRMYKIATLNGGFPRNFTWNIYARNSVVVPTGGCDVSARNVTVRLPDYPSTISVPLTVRCAQNQNLSYYLTGTLADGTNNIFSNTASSQPAQGVGVQLSNRNGIIAANDAISLGTVGTSSVDLGLTASYGRTGGQVTAGDVQSIIGVTFVYQ</sequence>
<accession>A0A4R3VKK9</accession>
<feature type="signal peptide" evidence="4">
    <location>
        <begin position="1"/>
        <end position="29"/>
    </location>
</feature>
<keyword evidence="3" id="KW-0281">Fimbrium</keyword>
<dbReference type="InterPro" id="IPR008966">
    <property type="entry name" value="Adhesion_dom_sf"/>
</dbReference>
<name>A0A4R3VKK9_9GAMM</name>
<dbReference type="Proteomes" id="UP000295433">
    <property type="component" value="Unassembled WGS sequence"/>
</dbReference>
<evidence type="ECO:0000313" key="7">
    <source>
        <dbReference type="EMBL" id="TCV04753.1"/>
    </source>
</evidence>
<dbReference type="SUPFAM" id="SSF49401">
    <property type="entry name" value="Bacterial adhesins"/>
    <property type="match status" value="2"/>
</dbReference>
<organism evidence="7 8">
    <name type="scientific">Samsonia erythrinae</name>
    <dbReference type="NCBI Taxonomy" id="160434"/>
    <lineage>
        <taxon>Bacteria</taxon>
        <taxon>Pseudomonadati</taxon>
        <taxon>Pseudomonadota</taxon>
        <taxon>Gammaproteobacteria</taxon>
        <taxon>Enterobacterales</taxon>
        <taxon>Pectobacteriaceae</taxon>
        <taxon>Samsonia</taxon>
    </lineage>
</organism>
<dbReference type="GO" id="GO:0009289">
    <property type="term" value="C:pilus"/>
    <property type="evidence" value="ECO:0007669"/>
    <property type="project" value="UniProtKB-SubCell"/>
</dbReference>
<dbReference type="EMBL" id="SMBY01000009">
    <property type="protein sequence ID" value="TCV04753.1"/>
    <property type="molecule type" value="Genomic_DNA"/>
</dbReference>
<dbReference type="PANTHER" id="PTHR33420:SF14">
    <property type="entry name" value="TYPE 1 FIMBRIN D-MANNOSE SPECIFIC ADHESIN"/>
    <property type="match status" value="1"/>
</dbReference>
<dbReference type="Pfam" id="PF00419">
    <property type="entry name" value="Fimbrial"/>
    <property type="match status" value="1"/>
</dbReference>
<keyword evidence="4" id="KW-0732">Signal</keyword>
<dbReference type="CDD" id="cd10466">
    <property type="entry name" value="FimH_man-bind"/>
    <property type="match status" value="1"/>
</dbReference>
<comment type="subcellular location">
    <subcellularLocation>
        <location evidence="1">Fimbrium</location>
    </subcellularLocation>
</comment>
<dbReference type="Gene3D" id="2.60.40.1090">
    <property type="entry name" value="Fimbrial-type adhesion domain"/>
    <property type="match status" value="2"/>
</dbReference>
<feature type="domain" description="Fimbrial-type adhesion" evidence="5">
    <location>
        <begin position="199"/>
        <end position="309"/>
    </location>
</feature>
<dbReference type="InterPro" id="IPR000259">
    <property type="entry name" value="Adhesion_dom_fimbrial"/>
</dbReference>
<dbReference type="GO" id="GO:0043709">
    <property type="term" value="P:cell adhesion involved in single-species biofilm formation"/>
    <property type="evidence" value="ECO:0007669"/>
    <property type="project" value="TreeGrafter"/>
</dbReference>
<evidence type="ECO:0000256" key="2">
    <source>
        <dbReference type="ARBA" id="ARBA00006671"/>
    </source>
</evidence>
<dbReference type="InterPro" id="IPR050263">
    <property type="entry name" value="Bact_Fimbrial_Adh_Pro"/>
</dbReference>
<dbReference type="InterPro" id="IPR036937">
    <property type="entry name" value="Adhesion_dom_fimbrial_sf"/>
</dbReference>
<evidence type="ECO:0000313" key="8">
    <source>
        <dbReference type="Proteomes" id="UP000295433"/>
    </source>
</evidence>
<dbReference type="InterPro" id="IPR015243">
    <property type="entry name" value="FimH_man-bd"/>
</dbReference>